<reference evidence="1 2" key="1">
    <citation type="submission" date="2020-08" db="EMBL/GenBank/DDBJ databases">
        <title>Genomic Encyclopedia of Type Strains, Phase III (KMG-III): the genomes of soil and plant-associated and newly described type strains.</title>
        <authorList>
            <person name="Whitman W."/>
        </authorList>
    </citation>
    <scope>NUCLEOTIDE SEQUENCE [LARGE SCALE GENOMIC DNA]</scope>
    <source>
        <strain evidence="1 2">CECT 8571</strain>
    </source>
</reference>
<keyword evidence="2" id="KW-1185">Reference proteome</keyword>
<dbReference type="AlphaFoldDB" id="A0A839UP85"/>
<comment type="caution">
    <text evidence="1">The sequence shown here is derived from an EMBL/GenBank/DDBJ whole genome shotgun (WGS) entry which is preliminary data.</text>
</comment>
<dbReference type="InterPro" id="IPR009874">
    <property type="entry name" value="DUF1428"/>
</dbReference>
<dbReference type="Pfam" id="PF07237">
    <property type="entry name" value="DUF1428"/>
    <property type="match status" value="1"/>
</dbReference>
<dbReference type="InterPro" id="IPR011008">
    <property type="entry name" value="Dimeric_a/b-barrel"/>
</dbReference>
<dbReference type="Gene3D" id="3.30.70.100">
    <property type="match status" value="1"/>
</dbReference>
<dbReference type="PIRSF" id="PIRSF007028">
    <property type="entry name" value="UCP007028"/>
    <property type="match status" value="1"/>
</dbReference>
<dbReference type="RefSeq" id="WP_183908026.1">
    <property type="nucleotide sequence ID" value="NZ_JACHXZ010000001.1"/>
</dbReference>
<dbReference type="SUPFAM" id="SSF54909">
    <property type="entry name" value="Dimeric alpha+beta barrel"/>
    <property type="match status" value="1"/>
</dbReference>
<evidence type="ECO:0000313" key="2">
    <source>
        <dbReference type="Proteomes" id="UP000559987"/>
    </source>
</evidence>
<protein>
    <submittedName>
        <fullName evidence="1">Uncharacterized protein YbaA (DUF1428 family)</fullName>
    </submittedName>
</protein>
<name>A0A839UP85_9GAMM</name>
<organism evidence="1 2">
    <name type="scientific">Simiduia aestuariiviva</name>
    <dbReference type="NCBI Taxonomy" id="1510459"/>
    <lineage>
        <taxon>Bacteria</taxon>
        <taxon>Pseudomonadati</taxon>
        <taxon>Pseudomonadota</taxon>
        <taxon>Gammaproteobacteria</taxon>
        <taxon>Cellvibrionales</taxon>
        <taxon>Cellvibrionaceae</taxon>
        <taxon>Simiduia</taxon>
    </lineage>
</organism>
<sequence length="117" mass="13257">MNYIDAFVVAVPTDKQAEYMAHARSMVEVFKAYGAIKLVECWGDDVPEGKLTSFPLAVKCEPHETVVFSWIEWPSKAIRDEAMPKLMADPRMNIEDNPMPFDGKRMIFGGFQQVLVS</sequence>
<evidence type="ECO:0000313" key="1">
    <source>
        <dbReference type="EMBL" id="MBB3167368.1"/>
    </source>
</evidence>
<accession>A0A839UP85</accession>
<dbReference type="EMBL" id="JACHXZ010000001">
    <property type="protein sequence ID" value="MBB3167368.1"/>
    <property type="molecule type" value="Genomic_DNA"/>
</dbReference>
<proteinExistence type="predicted"/>
<gene>
    <name evidence="1" type="ORF">FHS30_000544</name>
</gene>
<dbReference type="Proteomes" id="UP000559987">
    <property type="component" value="Unassembled WGS sequence"/>
</dbReference>